<dbReference type="Gene3D" id="3.40.630.30">
    <property type="match status" value="1"/>
</dbReference>
<evidence type="ECO:0000256" key="2">
    <source>
        <dbReference type="ARBA" id="ARBA00023315"/>
    </source>
</evidence>
<organism evidence="4 5">
    <name type="scientific">Deinococcus piscis</name>
    <dbReference type="NCBI Taxonomy" id="394230"/>
    <lineage>
        <taxon>Bacteria</taxon>
        <taxon>Thermotogati</taxon>
        <taxon>Deinococcota</taxon>
        <taxon>Deinococci</taxon>
        <taxon>Deinococcales</taxon>
        <taxon>Deinococcaceae</taxon>
        <taxon>Deinococcus</taxon>
    </lineage>
</organism>
<dbReference type="InterPro" id="IPR016181">
    <property type="entry name" value="Acyl_CoA_acyltransferase"/>
</dbReference>
<proteinExistence type="predicted"/>
<dbReference type="PANTHER" id="PTHR43072:SF23">
    <property type="entry name" value="UPF0039 PROTEIN C11D3.02C"/>
    <property type="match status" value="1"/>
</dbReference>
<dbReference type="InterPro" id="IPR000182">
    <property type="entry name" value="GNAT_dom"/>
</dbReference>
<reference evidence="5" key="1">
    <citation type="journal article" date="2019" name="Int. J. Syst. Evol. Microbiol.">
        <title>The Global Catalogue of Microorganisms (GCM) 10K type strain sequencing project: providing services to taxonomists for standard genome sequencing and annotation.</title>
        <authorList>
            <consortium name="The Broad Institute Genomics Platform"/>
            <consortium name="The Broad Institute Genome Sequencing Center for Infectious Disease"/>
            <person name="Wu L."/>
            <person name="Ma J."/>
        </authorList>
    </citation>
    <scope>NUCLEOTIDE SEQUENCE [LARGE SCALE GENOMIC DNA]</scope>
    <source>
        <strain evidence="5">CGMCC 1.18439</strain>
    </source>
</reference>
<evidence type="ECO:0000259" key="3">
    <source>
        <dbReference type="PROSITE" id="PS51186"/>
    </source>
</evidence>
<dbReference type="Pfam" id="PF00583">
    <property type="entry name" value="Acetyltransf_1"/>
    <property type="match status" value="1"/>
</dbReference>
<dbReference type="PROSITE" id="PS51186">
    <property type="entry name" value="GNAT"/>
    <property type="match status" value="1"/>
</dbReference>
<keyword evidence="2" id="KW-0012">Acyltransferase</keyword>
<protein>
    <submittedName>
        <fullName evidence="4">Phosphinothricin acetyltransferase</fullName>
    </submittedName>
</protein>
<dbReference type="SUPFAM" id="SSF55729">
    <property type="entry name" value="Acyl-CoA N-acyltransferases (Nat)"/>
    <property type="match status" value="1"/>
</dbReference>
<keyword evidence="1" id="KW-0808">Transferase</keyword>
<keyword evidence="5" id="KW-1185">Reference proteome</keyword>
<dbReference type="PANTHER" id="PTHR43072">
    <property type="entry name" value="N-ACETYLTRANSFERASE"/>
    <property type="match status" value="1"/>
</dbReference>
<accession>A0ABQ3K1T5</accession>
<dbReference type="EMBL" id="BNAL01000008">
    <property type="protein sequence ID" value="GHF99426.1"/>
    <property type="molecule type" value="Genomic_DNA"/>
</dbReference>
<name>A0ABQ3K1T5_9DEIO</name>
<dbReference type="RefSeq" id="WP_189642518.1">
    <property type="nucleotide sequence ID" value="NZ_BNAL01000008.1"/>
</dbReference>
<evidence type="ECO:0000313" key="4">
    <source>
        <dbReference type="EMBL" id="GHF99426.1"/>
    </source>
</evidence>
<comment type="caution">
    <text evidence="4">The sequence shown here is derived from an EMBL/GenBank/DDBJ whole genome shotgun (WGS) entry which is preliminary data.</text>
</comment>
<evidence type="ECO:0000313" key="5">
    <source>
        <dbReference type="Proteomes" id="UP000632154"/>
    </source>
</evidence>
<evidence type="ECO:0000256" key="1">
    <source>
        <dbReference type="ARBA" id="ARBA00022679"/>
    </source>
</evidence>
<sequence length="178" mass="19199">MSLPASIRPAVPADLPTILDIYNHAVTHTTATYDHAPVSLQSREEWFAERQRGGFPVLVAEDADGAVVGWASYGPFRPKLGYSRTVEHSVYLSPAAQGQGLGGGLLEALIAQATAEGYHLMIGVVDAENDGSLRFHGRHGFSEAGRLPQAGHKFGRWLDAAFVVRRLQEMDAPGHGEK</sequence>
<gene>
    <name evidence="4" type="ORF">GCM10017783_09330</name>
</gene>
<feature type="domain" description="N-acetyltransferase" evidence="3">
    <location>
        <begin position="5"/>
        <end position="169"/>
    </location>
</feature>
<dbReference type="Proteomes" id="UP000632154">
    <property type="component" value="Unassembled WGS sequence"/>
</dbReference>